<proteinExistence type="predicted"/>
<gene>
    <name evidence="1" type="ORF">LCGC14_1730660</name>
</gene>
<protein>
    <submittedName>
        <fullName evidence="1">Uncharacterized protein</fullName>
    </submittedName>
</protein>
<reference evidence="1" key="1">
    <citation type="journal article" date="2015" name="Nature">
        <title>Complex archaea that bridge the gap between prokaryotes and eukaryotes.</title>
        <authorList>
            <person name="Spang A."/>
            <person name="Saw J.H."/>
            <person name="Jorgensen S.L."/>
            <person name="Zaremba-Niedzwiedzka K."/>
            <person name="Martijn J."/>
            <person name="Lind A.E."/>
            <person name="van Eijk R."/>
            <person name="Schleper C."/>
            <person name="Guy L."/>
            <person name="Ettema T.J."/>
        </authorList>
    </citation>
    <scope>NUCLEOTIDE SEQUENCE</scope>
</reference>
<name>A0A0F9HXG4_9ZZZZ</name>
<evidence type="ECO:0000313" key="1">
    <source>
        <dbReference type="EMBL" id="KKM07767.1"/>
    </source>
</evidence>
<sequence>MDIKIIIPGGAVYGEADEPDISEGLVRITEGLEKIGVDPNLGYGLGGPNGYGRDYENDIFMIHKYCWCEKDECLWCGERNAPNFHYKPLELKAWWYKWIGRSMEIEGDFSTWPDVVKHCLLSLGE</sequence>
<accession>A0A0F9HXG4</accession>
<organism evidence="1">
    <name type="scientific">marine sediment metagenome</name>
    <dbReference type="NCBI Taxonomy" id="412755"/>
    <lineage>
        <taxon>unclassified sequences</taxon>
        <taxon>metagenomes</taxon>
        <taxon>ecological metagenomes</taxon>
    </lineage>
</organism>
<comment type="caution">
    <text evidence="1">The sequence shown here is derived from an EMBL/GenBank/DDBJ whole genome shotgun (WGS) entry which is preliminary data.</text>
</comment>
<dbReference type="AlphaFoldDB" id="A0A0F9HXG4"/>
<dbReference type="EMBL" id="LAZR01015701">
    <property type="protein sequence ID" value="KKM07767.1"/>
    <property type="molecule type" value="Genomic_DNA"/>
</dbReference>